<evidence type="ECO:0000313" key="1">
    <source>
        <dbReference type="EMBL" id="QJA51811.1"/>
    </source>
</evidence>
<gene>
    <name evidence="1" type="ORF">TM448A02308_0006</name>
</gene>
<dbReference type="Gene3D" id="3.30.420.240">
    <property type="match status" value="1"/>
</dbReference>
<accession>A0A6H1ZWL4</accession>
<dbReference type="Gene3D" id="3.40.50.300">
    <property type="entry name" value="P-loop containing nucleotide triphosphate hydrolases"/>
    <property type="match status" value="1"/>
</dbReference>
<organism evidence="1">
    <name type="scientific">viral metagenome</name>
    <dbReference type="NCBI Taxonomy" id="1070528"/>
    <lineage>
        <taxon>unclassified sequences</taxon>
        <taxon>metagenomes</taxon>
        <taxon>organismal metagenomes</taxon>
    </lineage>
</organism>
<protein>
    <submittedName>
        <fullName evidence="1">Putative terminase</fullName>
    </submittedName>
</protein>
<dbReference type="AlphaFoldDB" id="A0A6H1ZWL4"/>
<dbReference type="EMBL" id="MT144290">
    <property type="protein sequence ID" value="QJA51811.1"/>
    <property type="molecule type" value="Genomic_DNA"/>
</dbReference>
<reference evidence="1" key="1">
    <citation type="submission" date="2020-03" db="EMBL/GenBank/DDBJ databases">
        <title>The deep terrestrial virosphere.</title>
        <authorList>
            <person name="Holmfeldt K."/>
            <person name="Nilsson E."/>
            <person name="Simone D."/>
            <person name="Lopez-Fernandez M."/>
            <person name="Wu X."/>
            <person name="de Brujin I."/>
            <person name="Lundin D."/>
            <person name="Andersson A."/>
            <person name="Bertilsson S."/>
            <person name="Dopson M."/>
        </authorList>
    </citation>
    <scope>NUCLEOTIDE SEQUENCE</scope>
    <source>
        <strain evidence="1">TM448A02308</strain>
    </source>
</reference>
<sequence>MTNYVANIARKLFTNFEYCSKSLFIIKNKAGQLQKLELNAPQMRLYAAIQTQIKAKKPVRVIILKARQLGFSTLTEALIFFRNSFKRNRQALIIAHELSASNNLFEMFKRFLNCLPAALRPQIEHSNEKKLSYKDLQSEIRVTTAESGDKVGRSATIQDIHASEVAFWRDAKTTMLALLQTVPDLSNTMIILESTANGVSGWFYDTYQAAVSGENEYIPFFAAWHDLAEYSRPLENAYERDRLTLSLTDYEQSLIKTFKLSLEQINWYRHTLKNKCNSNIDFMKQEYPSTADEAFVTSGRPVFDQNVCFENYNNAKKPLRIGDLIYTNDGATVEFVENTRGFIKLFGNTTAKDNEYNVFAAGCDTSEGLEQGDYSIIKVLDRRTNEVCLTWSGHIDPDLLGDEQKKIQLFLNNKVYFNTERNNHGLTTIVSAHKLDVTQKYQQNFVKGYEIGSHNELGFKTSSATKPILVNNLAEYIREHLFTDSEKEFWLECMTFVRNEKGQMQAQDKDKNPGTKCFDDRVIAAGLMIDCHLWMSSYKLDNREKEIVTRPHVLKQLSKLDIVSY</sequence>
<proteinExistence type="predicted"/>
<name>A0A6H1ZWL4_9ZZZZ</name>
<dbReference type="InterPro" id="IPR027417">
    <property type="entry name" value="P-loop_NTPase"/>
</dbReference>